<dbReference type="Proteomes" id="UP000199163">
    <property type="component" value="Unassembled WGS sequence"/>
</dbReference>
<evidence type="ECO:0000313" key="5">
    <source>
        <dbReference type="Proteomes" id="UP000199163"/>
    </source>
</evidence>
<name>A0A1G8JRI1_9BACI</name>
<dbReference type="PANTHER" id="PTHR46797:SF1">
    <property type="entry name" value="METHYLPHOSPHONATE SYNTHASE"/>
    <property type="match status" value="1"/>
</dbReference>
<reference evidence="4 5" key="1">
    <citation type="submission" date="2016-10" db="EMBL/GenBank/DDBJ databases">
        <authorList>
            <person name="de Groot N.N."/>
        </authorList>
    </citation>
    <scope>NUCLEOTIDE SEQUENCE [LARGE SCALE GENOMIC DNA]</scope>
    <source>
        <strain evidence="4 5">DSM 21632</strain>
    </source>
</reference>
<dbReference type="RefSeq" id="WP_091276623.1">
    <property type="nucleotide sequence ID" value="NZ_FNDK01000036.1"/>
</dbReference>
<sequence>MIGANIKSYRRQKRLSLSELAMRANISKSYLSYIERDLKQNPSIDVLKKIASAMDVSLDDLLGTTHSASNELSLDEEWVEIIQEAVKAGISKEHFQDYVNFVNWKNHTKPKE</sequence>
<organism evidence="4 5">
    <name type="scientific">Alteribacillus persepolensis</name>
    <dbReference type="NCBI Taxonomy" id="568899"/>
    <lineage>
        <taxon>Bacteria</taxon>
        <taxon>Bacillati</taxon>
        <taxon>Bacillota</taxon>
        <taxon>Bacilli</taxon>
        <taxon>Bacillales</taxon>
        <taxon>Bacillaceae</taxon>
        <taxon>Alteribacillus</taxon>
    </lineage>
</organism>
<dbReference type="GO" id="GO:0003677">
    <property type="term" value="F:DNA binding"/>
    <property type="evidence" value="ECO:0007669"/>
    <property type="project" value="UniProtKB-KW"/>
</dbReference>
<dbReference type="SUPFAM" id="SSF47413">
    <property type="entry name" value="lambda repressor-like DNA-binding domains"/>
    <property type="match status" value="1"/>
</dbReference>
<dbReference type="Gene3D" id="1.10.260.40">
    <property type="entry name" value="lambda repressor-like DNA-binding domains"/>
    <property type="match status" value="1"/>
</dbReference>
<dbReference type="SMART" id="SM00530">
    <property type="entry name" value="HTH_XRE"/>
    <property type="match status" value="1"/>
</dbReference>
<evidence type="ECO:0000313" key="4">
    <source>
        <dbReference type="EMBL" id="SDI33792.1"/>
    </source>
</evidence>
<feature type="domain" description="Sin" evidence="3">
    <location>
        <begin position="65"/>
        <end position="103"/>
    </location>
</feature>
<dbReference type="SUPFAM" id="SSF47406">
    <property type="entry name" value="SinR repressor dimerisation domain-like"/>
    <property type="match status" value="1"/>
</dbReference>
<dbReference type="InterPro" id="IPR050807">
    <property type="entry name" value="TransReg_Diox_bact_type"/>
</dbReference>
<accession>A0A1G8JRI1</accession>
<keyword evidence="5" id="KW-1185">Reference proteome</keyword>
<dbReference type="GO" id="GO:0005829">
    <property type="term" value="C:cytosol"/>
    <property type="evidence" value="ECO:0007669"/>
    <property type="project" value="TreeGrafter"/>
</dbReference>
<dbReference type="InterPro" id="IPR010981">
    <property type="entry name" value="SinR/SinI_dimer_dom"/>
</dbReference>
<dbReference type="GO" id="GO:0046983">
    <property type="term" value="F:protein dimerization activity"/>
    <property type="evidence" value="ECO:0007669"/>
    <property type="project" value="InterPro"/>
</dbReference>
<dbReference type="InterPro" id="IPR001387">
    <property type="entry name" value="Cro/C1-type_HTH"/>
</dbReference>
<dbReference type="Pfam" id="PF08671">
    <property type="entry name" value="SinI"/>
    <property type="match status" value="1"/>
</dbReference>
<dbReference type="PROSITE" id="PS51500">
    <property type="entry name" value="SIN"/>
    <property type="match status" value="1"/>
</dbReference>
<gene>
    <name evidence="4" type="ORF">SAMN05192534_13612</name>
</gene>
<dbReference type="CDD" id="cd00093">
    <property type="entry name" value="HTH_XRE"/>
    <property type="match status" value="1"/>
</dbReference>
<dbReference type="EMBL" id="FNDK01000036">
    <property type="protein sequence ID" value="SDI33792.1"/>
    <property type="molecule type" value="Genomic_DNA"/>
</dbReference>
<dbReference type="GO" id="GO:0003700">
    <property type="term" value="F:DNA-binding transcription factor activity"/>
    <property type="evidence" value="ECO:0007669"/>
    <property type="project" value="TreeGrafter"/>
</dbReference>
<proteinExistence type="predicted"/>
<dbReference type="AlphaFoldDB" id="A0A1G8JRI1"/>
<dbReference type="InterPro" id="IPR010982">
    <property type="entry name" value="Lambda_DNA-bd_dom_sf"/>
</dbReference>
<dbReference type="OrthoDB" id="1859224at2"/>
<dbReference type="PROSITE" id="PS50943">
    <property type="entry name" value="HTH_CROC1"/>
    <property type="match status" value="1"/>
</dbReference>
<protein>
    <submittedName>
        <fullName evidence="4">XRE family transcriptional regulator, master regulator for biofilm formation</fullName>
    </submittedName>
</protein>
<dbReference type="Pfam" id="PF01381">
    <property type="entry name" value="HTH_3"/>
    <property type="match status" value="1"/>
</dbReference>
<evidence type="ECO:0000256" key="1">
    <source>
        <dbReference type="ARBA" id="ARBA00023125"/>
    </source>
</evidence>
<feature type="domain" description="HTH cro/C1-type" evidence="2">
    <location>
        <begin position="6"/>
        <end position="61"/>
    </location>
</feature>
<evidence type="ECO:0000259" key="3">
    <source>
        <dbReference type="PROSITE" id="PS51500"/>
    </source>
</evidence>
<keyword evidence="1" id="KW-0238">DNA-binding</keyword>
<dbReference type="PANTHER" id="PTHR46797">
    <property type="entry name" value="HTH-TYPE TRANSCRIPTIONAL REGULATOR"/>
    <property type="match status" value="1"/>
</dbReference>
<dbReference type="STRING" id="568899.SAMN05192534_13612"/>
<evidence type="ECO:0000259" key="2">
    <source>
        <dbReference type="PROSITE" id="PS50943"/>
    </source>
</evidence>
<dbReference type="InterPro" id="IPR036281">
    <property type="entry name" value="SinR/SinI_dimer_dom_sf"/>
</dbReference>